<reference evidence="10" key="2">
    <citation type="submission" date="2023-05" db="EMBL/GenBank/DDBJ databases">
        <authorList>
            <consortium name="Lawrence Berkeley National Laboratory"/>
            <person name="Steindorff A."/>
            <person name="Hensen N."/>
            <person name="Bonometti L."/>
            <person name="Westerberg I."/>
            <person name="Brannstrom I.O."/>
            <person name="Guillou S."/>
            <person name="Cros-Aarteil S."/>
            <person name="Calhoun S."/>
            <person name="Haridas S."/>
            <person name="Kuo A."/>
            <person name="Mondo S."/>
            <person name="Pangilinan J."/>
            <person name="Riley R."/>
            <person name="Labutti K."/>
            <person name="Andreopoulos B."/>
            <person name="Lipzen A."/>
            <person name="Chen C."/>
            <person name="Yanf M."/>
            <person name="Daum C."/>
            <person name="Ng V."/>
            <person name="Clum A."/>
            <person name="Ohm R."/>
            <person name="Martin F."/>
            <person name="Silar P."/>
            <person name="Natvig D."/>
            <person name="Lalanne C."/>
            <person name="Gautier V."/>
            <person name="Ament-Velasquez S.L."/>
            <person name="Kruys A."/>
            <person name="Hutchinson M.I."/>
            <person name="Powell A.J."/>
            <person name="Barry K."/>
            <person name="Miller A.N."/>
            <person name="Grigoriev I.V."/>
            <person name="Debuchy R."/>
            <person name="Gladieux P."/>
            <person name="Thoren M.H."/>
            <person name="Johannesson H."/>
        </authorList>
    </citation>
    <scope>NUCLEOTIDE SEQUENCE</scope>
    <source>
        <strain evidence="10">CBS 141.50</strain>
    </source>
</reference>
<feature type="chain" id="PRO_5042823282" description="Copper acquisition factor BIM1-like domain-containing protein" evidence="8">
    <location>
        <begin position="23"/>
        <end position="231"/>
    </location>
</feature>
<gene>
    <name evidence="10" type="ORF">C8A04DRAFT_38114</name>
</gene>
<dbReference type="EMBL" id="MU853594">
    <property type="protein sequence ID" value="KAK4142742.1"/>
    <property type="molecule type" value="Genomic_DNA"/>
</dbReference>
<sequence length="231" mass="24733">MKPASKSFLLAQCASWAAIAQGHVVLTYPEWRGNNLGQDDQSPFGMQWTYPCGGLSVTTNRTSWPLDGGAIAFQPGWYTGHDTALIYINIGLGEQPANYSWPITKLFLDGPTNNPYPGTVCLPKVTLPKEVRSQIKNGDLATIQVIEASQHGAGLFSCADIIFTRDPNQIPDVNEDNCFNSTSIKISDVAILGTSELASACAGLDDTTSKTTNTATTASRGICAGHINFMT</sequence>
<evidence type="ECO:0000256" key="8">
    <source>
        <dbReference type="SAM" id="SignalP"/>
    </source>
</evidence>
<dbReference type="GeneID" id="87820731"/>
<evidence type="ECO:0000256" key="6">
    <source>
        <dbReference type="ARBA" id="ARBA00023180"/>
    </source>
</evidence>
<dbReference type="GO" id="GO:0098552">
    <property type="term" value="C:side of membrane"/>
    <property type="evidence" value="ECO:0007669"/>
    <property type="project" value="UniProtKB-KW"/>
</dbReference>
<dbReference type="InterPro" id="IPR046936">
    <property type="entry name" value="BIM1-like"/>
</dbReference>
<evidence type="ECO:0000256" key="7">
    <source>
        <dbReference type="ARBA" id="ARBA00023288"/>
    </source>
</evidence>
<evidence type="ECO:0000256" key="5">
    <source>
        <dbReference type="ARBA" id="ARBA00023136"/>
    </source>
</evidence>
<evidence type="ECO:0000256" key="1">
    <source>
        <dbReference type="ARBA" id="ARBA00004609"/>
    </source>
</evidence>
<dbReference type="AlphaFoldDB" id="A0AAN6V0T1"/>
<keyword evidence="3" id="KW-0336">GPI-anchor</keyword>
<dbReference type="InterPro" id="IPR046530">
    <property type="entry name" value="BIM1-like_dom"/>
</dbReference>
<dbReference type="Proteomes" id="UP001302676">
    <property type="component" value="Unassembled WGS sequence"/>
</dbReference>
<evidence type="ECO:0000256" key="3">
    <source>
        <dbReference type="ARBA" id="ARBA00022622"/>
    </source>
</evidence>
<name>A0AAN6V0T1_9PEZI</name>
<proteinExistence type="predicted"/>
<keyword evidence="11" id="KW-1185">Reference proteome</keyword>
<dbReference type="PANTHER" id="PTHR34992:SF10">
    <property type="entry name" value="COPPER ACQUISITION FACTOR BIM1-LIKE DOMAIN-CONTAINING PROTEIN"/>
    <property type="match status" value="1"/>
</dbReference>
<feature type="signal peptide" evidence="8">
    <location>
        <begin position="1"/>
        <end position="22"/>
    </location>
</feature>
<feature type="domain" description="Copper acquisition factor BIM1-like" evidence="9">
    <location>
        <begin position="21"/>
        <end position="183"/>
    </location>
</feature>
<comment type="caution">
    <text evidence="10">The sequence shown here is derived from an EMBL/GenBank/DDBJ whole genome shotgun (WGS) entry which is preliminary data.</text>
</comment>
<dbReference type="CDD" id="cd21176">
    <property type="entry name" value="LPMO_auxiliary-like"/>
    <property type="match status" value="1"/>
</dbReference>
<evidence type="ECO:0000313" key="11">
    <source>
        <dbReference type="Proteomes" id="UP001302676"/>
    </source>
</evidence>
<evidence type="ECO:0000256" key="2">
    <source>
        <dbReference type="ARBA" id="ARBA00022475"/>
    </source>
</evidence>
<keyword evidence="2" id="KW-1003">Cell membrane</keyword>
<keyword evidence="6" id="KW-0325">Glycoprotein</keyword>
<dbReference type="GO" id="GO:0005886">
    <property type="term" value="C:plasma membrane"/>
    <property type="evidence" value="ECO:0007669"/>
    <property type="project" value="UniProtKB-SubCell"/>
</dbReference>
<keyword evidence="4 8" id="KW-0732">Signal</keyword>
<keyword evidence="5" id="KW-0472">Membrane</keyword>
<dbReference type="Pfam" id="PF20238">
    <property type="entry name" value="BIM1-like_dom"/>
    <property type="match status" value="1"/>
</dbReference>
<protein>
    <recommendedName>
        <fullName evidence="9">Copper acquisition factor BIM1-like domain-containing protein</fullName>
    </recommendedName>
</protein>
<evidence type="ECO:0000259" key="9">
    <source>
        <dbReference type="Pfam" id="PF20238"/>
    </source>
</evidence>
<dbReference type="PANTHER" id="PTHR34992">
    <property type="entry name" value="HYPHAL ANASTAMOSIS-7 PROTEIN"/>
    <property type="match status" value="1"/>
</dbReference>
<keyword evidence="7" id="KW-0449">Lipoprotein</keyword>
<comment type="subcellular location">
    <subcellularLocation>
        <location evidence="1">Cell membrane</location>
        <topology evidence="1">Lipid-anchor</topology>
        <topology evidence="1">GPI-anchor</topology>
    </subcellularLocation>
</comment>
<evidence type="ECO:0000313" key="10">
    <source>
        <dbReference type="EMBL" id="KAK4142742.1"/>
    </source>
</evidence>
<evidence type="ECO:0000256" key="4">
    <source>
        <dbReference type="ARBA" id="ARBA00022729"/>
    </source>
</evidence>
<dbReference type="RefSeq" id="XP_062636113.1">
    <property type="nucleotide sequence ID" value="XM_062784118.1"/>
</dbReference>
<reference evidence="10" key="1">
    <citation type="journal article" date="2023" name="Mol. Phylogenet. Evol.">
        <title>Genome-scale phylogeny and comparative genomics of the fungal order Sordariales.</title>
        <authorList>
            <person name="Hensen N."/>
            <person name="Bonometti L."/>
            <person name="Westerberg I."/>
            <person name="Brannstrom I.O."/>
            <person name="Guillou S."/>
            <person name="Cros-Aarteil S."/>
            <person name="Calhoun S."/>
            <person name="Haridas S."/>
            <person name="Kuo A."/>
            <person name="Mondo S."/>
            <person name="Pangilinan J."/>
            <person name="Riley R."/>
            <person name="LaButti K."/>
            <person name="Andreopoulos B."/>
            <person name="Lipzen A."/>
            <person name="Chen C."/>
            <person name="Yan M."/>
            <person name="Daum C."/>
            <person name="Ng V."/>
            <person name="Clum A."/>
            <person name="Steindorff A."/>
            <person name="Ohm R.A."/>
            <person name="Martin F."/>
            <person name="Silar P."/>
            <person name="Natvig D.O."/>
            <person name="Lalanne C."/>
            <person name="Gautier V."/>
            <person name="Ament-Velasquez S.L."/>
            <person name="Kruys A."/>
            <person name="Hutchinson M.I."/>
            <person name="Powell A.J."/>
            <person name="Barry K."/>
            <person name="Miller A.N."/>
            <person name="Grigoriev I.V."/>
            <person name="Debuchy R."/>
            <person name="Gladieux P."/>
            <person name="Hiltunen Thoren M."/>
            <person name="Johannesson H."/>
        </authorList>
    </citation>
    <scope>NUCLEOTIDE SEQUENCE</scope>
    <source>
        <strain evidence="10">CBS 141.50</strain>
    </source>
</reference>
<accession>A0AAN6V0T1</accession>
<organism evidence="10 11">
    <name type="scientific">Dichotomopilus funicola</name>
    <dbReference type="NCBI Taxonomy" id="1934379"/>
    <lineage>
        <taxon>Eukaryota</taxon>
        <taxon>Fungi</taxon>
        <taxon>Dikarya</taxon>
        <taxon>Ascomycota</taxon>
        <taxon>Pezizomycotina</taxon>
        <taxon>Sordariomycetes</taxon>
        <taxon>Sordariomycetidae</taxon>
        <taxon>Sordariales</taxon>
        <taxon>Chaetomiaceae</taxon>
        <taxon>Dichotomopilus</taxon>
    </lineage>
</organism>